<protein>
    <submittedName>
        <fullName evidence="2">Putative secreted protein</fullName>
    </submittedName>
</protein>
<organism evidence="2">
    <name type="scientific">Ixodes ricinus</name>
    <name type="common">Common tick</name>
    <name type="synonym">Acarus ricinus</name>
    <dbReference type="NCBI Taxonomy" id="34613"/>
    <lineage>
        <taxon>Eukaryota</taxon>
        <taxon>Metazoa</taxon>
        <taxon>Ecdysozoa</taxon>
        <taxon>Arthropoda</taxon>
        <taxon>Chelicerata</taxon>
        <taxon>Arachnida</taxon>
        <taxon>Acari</taxon>
        <taxon>Parasitiformes</taxon>
        <taxon>Ixodida</taxon>
        <taxon>Ixodoidea</taxon>
        <taxon>Ixodidae</taxon>
        <taxon>Ixodinae</taxon>
        <taxon>Ixodes</taxon>
    </lineage>
</organism>
<accession>A0A6B0UF49</accession>
<dbReference type="AlphaFoldDB" id="A0A6B0UF49"/>
<evidence type="ECO:0000256" key="1">
    <source>
        <dbReference type="SAM" id="SignalP"/>
    </source>
</evidence>
<dbReference type="EMBL" id="GIFC01006204">
    <property type="protein sequence ID" value="MXU88287.1"/>
    <property type="molecule type" value="Transcribed_RNA"/>
</dbReference>
<reference evidence="2" key="1">
    <citation type="submission" date="2019-12" db="EMBL/GenBank/DDBJ databases">
        <title>An insight into the sialome of adult female Ixodes ricinus ticks feeding for 6 days.</title>
        <authorList>
            <person name="Perner J."/>
            <person name="Ribeiro J.M.C."/>
        </authorList>
    </citation>
    <scope>NUCLEOTIDE SEQUENCE</scope>
    <source>
        <strain evidence="2">Semi-engorged</strain>
        <tissue evidence="2">Salivary glands</tissue>
    </source>
</reference>
<keyword evidence="1" id="KW-0732">Signal</keyword>
<name>A0A6B0UF49_IXORI</name>
<feature type="chain" id="PRO_5025522681" evidence="1">
    <location>
        <begin position="20"/>
        <end position="101"/>
    </location>
</feature>
<sequence>MGFTLKSIILFSCASFASGEHDSGSGPYTNFLRKIQTHSVAPRVVRTPATMGFHSLREAFISAYVWQTLNRYKAFFSSRDRFFQSPFSFSRSFSISAVGSL</sequence>
<proteinExistence type="predicted"/>
<evidence type="ECO:0000313" key="2">
    <source>
        <dbReference type="EMBL" id="MXU88287.1"/>
    </source>
</evidence>
<feature type="signal peptide" evidence="1">
    <location>
        <begin position="1"/>
        <end position="19"/>
    </location>
</feature>